<dbReference type="OrthoDB" id="291909at2"/>
<accession>A0A2S8F0S1</accession>
<keyword evidence="1" id="KW-0472">Membrane</keyword>
<feature type="transmembrane region" description="Helical" evidence="1">
    <location>
        <begin position="50"/>
        <end position="78"/>
    </location>
</feature>
<dbReference type="Proteomes" id="UP000240009">
    <property type="component" value="Unassembled WGS sequence"/>
</dbReference>
<dbReference type="AlphaFoldDB" id="A0A2S8F0S1"/>
<gene>
    <name evidence="2" type="ORF">C5Y96_23470</name>
</gene>
<comment type="caution">
    <text evidence="2">The sequence shown here is derived from an EMBL/GenBank/DDBJ whole genome shotgun (WGS) entry which is preliminary data.</text>
</comment>
<proteinExistence type="predicted"/>
<evidence type="ECO:0000256" key="1">
    <source>
        <dbReference type="SAM" id="Phobius"/>
    </source>
</evidence>
<sequence>MLTGNDKVQDVLVRPEMKEVAMEPFGSTMIEPAEDHGSDWGTPERKPVNVILVIGTILACWALAMFGPLSIFFPLLAIGVILHLLSKRQLLAAFSIVAFSPFMLAVFIATVSYATGTATLQGMGYPGNGYFNVDPTSRCLRSNGGCCVSGNEWVFILPNNMTVTALSVTLGPMAGSYRGSYPTEAEAKQAIQTGNEVAEKDLRAGFFAIDGYNVKLDEGVGSRLLERLHYDFIYKEPKPPITAAIYDQDCFILRIPVAQNWDTKNPSAAIALISSEKGRPFAFYAEGDYHQPFPPVTWNRSPDE</sequence>
<keyword evidence="1" id="KW-1133">Transmembrane helix</keyword>
<evidence type="ECO:0000313" key="3">
    <source>
        <dbReference type="Proteomes" id="UP000240009"/>
    </source>
</evidence>
<dbReference type="RefSeq" id="WP_105358488.1">
    <property type="nucleotide sequence ID" value="NZ_PUIA01000074.1"/>
</dbReference>
<organism evidence="2 3">
    <name type="scientific">Blastopirellula marina</name>
    <dbReference type="NCBI Taxonomy" id="124"/>
    <lineage>
        <taxon>Bacteria</taxon>
        <taxon>Pseudomonadati</taxon>
        <taxon>Planctomycetota</taxon>
        <taxon>Planctomycetia</taxon>
        <taxon>Pirellulales</taxon>
        <taxon>Pirellulaceae</taxon>
        <taxon>Blastopirellula</taxon>
    </lineage>
</organism>
<reference evidence="2 3" key="1">
    <citation type="submission" date="2018-02" db="EMBL/GenBank/DDBJ databases">
        <title>Comparative genomes isolates from brazilian mangrove.</title>
        <authorList>
            <person name="Araujo J.E."/>
            <person name="Taketani R.G."/>
            <person name="Silva M.C.P."/>
            <person name="Loureco M.V."/>
            <person name="Andreote F.D."/>
        </authorList>
    </citation>
    <scope>NUCLEOTIDE SEQUENCE [LARGE SCALE GENOMIC DNA]</scope>
    <source>
        <strain evidence="2 3">HEX-2 MGV</strain>
    </source>
</reference>
<dbReference type="EMBL" id="PUIA01000074">
    <property type="protein sequence ID" value="PQO25772.1"/>
    <property type="molecule type" value="Genomic_DNA"/>
</dbReference>
<protein>
    <submittedName>
        <fullName evidence="2">Uncharacterized protein</fullName>
    </submittedName>
</protein>
<evidence type="ECO:0000313" key="2">
    <source>
        <dbReference type="EMBL" id="PQO25772.1"/>
    </source>
</evidence>
<keyword evidence="1" id="KW-0812">Transmembrane</keyword>
<name>A0A2S8F0S1_9BACT</name>
<feature type="transmembrane region" description="Helical" evidence="1">
    <location>
        <begin position="90"/>
        <end position="114"/>
    </location>
</feature>